<feature type="compositionally biased region" description="Basic and acidic residues" evidence="1">
    <location>
        <begin position="49"/>
        <end position="58"/>
    </location>
</feature>
<accession>S7QM83</accession>
<feature type="non-terminal residue" evidence="2">
    <location>
        <position position="1"/>
    </location>
</feature>
<dbReference type="Proteomes" id="UP000030669">
    <property type="component" value="Unassembled WGS sequence"/>
</dbReference>
<dbReference type="AlphaFoldDB" id="S7QM83"/>
<dbReference type="OrthoDB" id="7344096at2759"/>
<evidence type="ECO:0000313" key="3">
    <source>
        <dbReference type="Proteomes" id="UP000030669"/>
    </source>
</evidence>
<dbReference type="GeneID" id="19300327"/>
<name>S7QM83_GLOTA</name>
<reference evidence="2 3" key="1">
    <citation type="journal article" date="2012" name="Science">
        <title>The Paleozoic origin of enzymatic lignin decomposition reconstructed from 31 fungal genomes.</title>
        <authorList>
            <person name="Floudas D."/>
            <person name="Binder M."/>
            <person name="Riley R."/>
            <person name="Barry K."/>
            <person name="Blanchette R.A."/>
            <person name="Henrissat B."/>
            <person name="Martinez A.T."/>
            <person name="Otillar R."/>
            <person name="Spatafora J.W."/>
            <person name="Yadav J.S."/>
            <person name="Aerts A."/>
            <person name="Benoit I."/>
            <person name="Boyd A."/>
            <person name="Carlson A."/>
            <person name="Copeland A."/>
            <person name="Coutinho P.M."/>
            <person name="de Vries R.P."/>
            <person name="Ferreira P."/>
            <person name="Findley K."/>
            <person name="Foster B."/>
            <person name="Gaskell J."/>
            <person name="Glotzer D."/>
            <person name="Gorecki P."/>
            <person name="Heitman J."/>
            <person name="Hesse C."/>
            <person name="Hori C."/>
            <person name="Igarashi K."/>
            <person name="Jurgens J.A."/>
            <person name="Kallen N."/>
            <person name="Kersten P."/>
            <person name="Kohler A."/>
            <person name="Kuees U."/>
            <person name="Kumar T.K.A."/>
            <person name="Kuo A."/>
            <person name="LaButti K."/>
            <person name="Larrondo L.F."/>
            <person name="Lindquist E."/>
            <person name="Ling A."/>
            <person name="Lombard V."/>
            <person name="Lucas S."/>
            <person name="Lundell T."/>
            <person name="Martin R."/>
            <person name="McLaughlin D.J."/>
            <person name="Morgenstern I."/>
            <person name="Morin E."/>
            <person name="Murat C."/>
            <person name="Nagy L.G."/>
            <person name="Nolan M."/>
            <person name="Ohm R.A."/>
            <person name="Patyshakuliyeva A."/>
            <person name="Rokas A."/>
            <person name="Ruiz-Duenas F.J."/>
            <person name="Sabat G."/>
            <person name="Salamov A."/>
            <person name="Samejima M."/>
            <person name="Schmutz J."/>
            <person name="Slot J.C."/>
            <person name="St John F."/>
            <person name="Stenlid J."/>
            <person name="Sun H."/>
            <person name="Sun S."/>
            <person name="Syed K."/>
            <person name="Tsang A."/>
            <person name="Wiebenga A."/>
            <person name="Young D."/>
            <person name="Pisabarro A."/>
            <person name="Eastwood D.C."/>
            <person name="Martin F."/>
            <person name="Cullen D."/>
            <person name="Grigoriev I.V."/>
            <person name="Hibbett D.S."/>
        </authorList>
    </citation>
    <scope>NUCLEOTIDE SEQUENCE [LARGE SCALE GENOMIC DNA]</scope>
    <source>
        <strain evidence="2 3">ATCC 11539</strain>
    </source>
</reference>
<proteinExistence type="predicted"/>
<dbReference type="OMA" id="ITHEPRA"/>
<evidence type="ECO:0000256" key="1">
    <source>
        <dbReference type="SAM" id="MobiDB-lite"/>
    </source>
</evidence>
<protein>
    <submittedName>
        <fullName evidence="2">Uncharacterized protein</fullName>
    </submittedName>
</protein>
<sequence>LNYLVEIDEQGKLRWARNHELVDTTAGRWKDAGGGAGIVPADPADSPEDQFKPQRRESFASAASSSSSSVSSDSMHYNGPPKGKNPVSRAVQRNLTIKGMTDRVLKKTLKKNTWIYVAVR</sequence>
<dbReference type="RefSeq" id="XP_007860109.1">
    <property type="nucleotide sequence ID" value="XM_007861918.1"/>
</dbReference>
<feature type="non-terminal residue" evidence="2">
    <location>
        <position position="120"/>
    </location>
</feature>
<organism evidence="2 3">
    <name type="scientific">Gloeophyllum trabeum (strain ATCC 11539 / FP-39264 / Madison 617)</name>
    <name type="common">Brown rot fungus</name>
    <dbReference type="NCBI Taxonomy" id="670483"/>
    <lineage>
        <taxon>Eukaryota</taxon>
        <taxon>Fungi</taxon>
        <taxon>Dikarya</taxon>
        <taxon>Basidiomycota</taxon>
        <taxon>Agaricomycotina</taxon>
        <taxon>Agaricomycetes</taxon>
        <taxon>Gloeophyllales</taxon>
        <taxon>Gloeophyllaceae</taxon>
        <taxon>Gloeophyllum</taxon>
    </lineage>
</organism>
<dbReference type="EMBL" id="KB469296">
    <property type="protein sequence ID" value="EPQ60573.1"/>
    <property type="molecule type" value="Genomic_DNA"/>
</dbReference>
<feature type="compositionally biased region" description="Low complexity" evidence="1">
    <location>
        <begin position="59"/>
        <end position="74"/>
    </location>
</feature>
<evidence type="ECO:0000313" key="2">
    <source>
        <dbReference type="EMBL" id="EPQ60573.1"/>
    </source>
</evidence>
<dbReference type="eggNOG" id="ENOG502QRIN">
    <property type="taxonomic scope" value="Eukaryota"/>
</dbReference>
<dbReference type="HOGENOM" id="CLU_142629_0_0_1"/>
<dbReference type="KEGG" id="gtr:GLOTRDRAFT_11733"/>
<gene>
    <name evidence="2" type="ORF">GLOTRDRAFT_11733</name>
</gene>
<feature type="region of interest" description="Disordered" evidence="1">
    <location>
        <begin position="25"/>
        <end position="94"/>
    </location>
</feature>
<keyword evidence="3" id="KW-1185">Reference proteome</keyword>